<feature type="region of interest" description="Disordered" evidence="1">
    <location>
        <begin position="1"/>
        <end position="88"/>
    </location>
</feature>
<dbReference type="InterPro" id="IPR008634">
    <property type="entry name" value="Gas-vesicle_GvpO"/>
</dbReference>
<evidence type="ECO:0000256" key="1">
    <source>
        <dbReference type="SAM" id="MobiDB-lite"/>
    </source>
</evidence>
<dbReference type="Pfam" id="PF19067">
    <property type="entry name" value="DUF5763"/>
    <property type="match status" value="1"/>
</dbReference>
<dbReference type="NCBIfam" id="NF045806">
    <property type="entry name" value="GvpO_arch_Nterm"/>
    <property type="match status" value="1"/>
</dbReference>
<dbReference type="Proteomes" id="UP000219453">
    <property type="component" value="Unassembled WGS sequence"/>
</dbReference>
<organism evidence="2 3">
    <name type="scientific">Natronoarchaeum philippinense</name>
    <dbReference type="NCBI Taxonomy" id="558529"/>
    <lineage>
        <taxon>Archaea</taxon>
        <taxon>Methanobacteriati</taxon>
        <taxon>Methanobacteriota</taxon>
        <taxon>Stenosarchaea group</taxon>
        <taxon>Halobacteria</taxon>
        <taxon>Halobacteriales</taxon>
        <taxon>Natronoarchaeaceae</taxon>
    </lineage>
</organism>
<dbReference type="RefSeq" id="WP_097009061.1">
    <property type="nucleotide sequence ID" value="NZ_OBEJ01000002.1"/>
</dbReference>
<dbReference type="Pfam" id="PF05800">
    <property type="entry name" value="GvpO"/>
    <property type="match status" value="1"/>
</dbReference>
<sequence>MAESDTAVDDGQCRALTESGQRCSRPADDDGFCYQHDGSDPTVDDERGDDTTMSSNTDDADDGNESDETQSGDADADLRDARETAKQVADEFIDDPFDGIIEITRDDADGDWRVVLEVIERRSIPDTQDILGRYEVSVGPSGDLGGYRLTGRYRRGNVSDEQSPEP</sequence>
<dbReference type="EMBL" id="OBEJ01000002">
    <property type="protein sequence ID" value="SNZ13415.1"/>
    <property type="molecule type" value="Genomic_DNA"/>
</dbReference>
<dbReference type="InterPro" id="IPR054824">
    <property type="entry name" value="GvpO-like_N"/>
</dbReference>
<gene>
    <name evidence="2" type="ORF">SAMN06269185_2165</name>
</gene>
<dbReference type="AlphaFoldDB" id="A0A285NVC5"/>
<feature type="compositionally biased region" description="Basic and acidic residues" evidence="1">
    <location>
        <begin position="76"/>
        <end position="88"/>
    </location>
</feature>
<feature type="compositionally biased region" description="Acidic residues" evidence="1">
    <location>
        <begin position="58"/>
        <end position="70"/>
    </location>
</feature>
<keyword evidence="3" id="KW-1185">Reference proteome</keyword>
<proteinExistence type="predicted"/>
<dbReference type="GO" id="GO:0031412">
    <property type="term" value="P:gas vesicle organization"/>
    <property type="evidence" value="ECO:0007669"/>
    <property type="project" value="InterPro"/>
</dbReference>
<name>A0A285NVC5_NATPI</name>
<reference evidence="2 3" key="1">
    <citation type="submission" date="2017-09" db="EMBL/GenBank/DDBJ databases">
        <authorList>
            <person name="Ehlers B."/>
            <person name="Leendertz F.H."/>
        </authorList>
    </citation>
    <scope>NUCLEOTIDE SEQUENCE [LARGE SCALE GENOMIC DNA]</scope>
    <source>
        <strain evidence="2 3">DSM 27208</strain>
    </source>
</reference>
<evidence type="ECO:0000313" key="2">
    <source>
        <dbReference type="EMBL" id="SNZ13415.1"/>
    </source>
</evidence>
<evidence type="ECO:0000313" key="3">
    <source>
        <dbReference type="Proteomes" id="UP000219453"/>
    </source>
</evidence>
<dbReference type="OrthoDB" id="205220at2157"/>
<protein>
    <submittedName>
        <fullName evidence="2">Gas vesicle synthesis protein GvpO</fullName>
    </submittedName>
</protein>
<dbReference type="InterPro" id="IPR043914">
    <property type="entry name" value="DUF5763"/>
</dbReference>
<accession>A0A285NVC5</accession>
<feature type="region of interest" description="Disordered" evidence="1">
    <location>
        <begin position="136"/>
        <end position="166"/>
    </location>
</feature>